<organism evidence="2 3">
    <name type="scientific">Patiriisocius hiemis</name>
    <dbReference type="NCBI Taxonomy" id="3075604"/>
    <lineage>
        <taxon>Bacteria</taxon>
        <taxon>Pseudomonadati</taxon>
        <taxon>Bacteroidota</taxon>
        <taxon>Flavobacteriia</taxon>
        <taxon>Flavobacteriales</taxon>
        <taxon>Flavobacteriaceae</taxon>
        <taxon>Patiriisocius</taxon>
    </lineage>
</organism>
<sequence length="227" mass="26235">MLYISTMSIALQYVQREVSSLDWITALLVCCIVLLTIVKYKYPNRFQEFIKLPLTDTYFLVQGKGNVVQHPFNMLLFVIQIIGFSLLLYSSFTVFFPEEVSTNNYLFIQIASAYTLFACCKFCVEKIVGTTLSIDTLVNKYLYYKLTHRNLIGILALICSIFLFYVVNPSPTIFIVIAAIIVLLNCISLFYSYKTHSKLIIGNFFYFILYLCALEFSPYIILYKVLI</sequence>
<feature type="transmembrane region" description="Helical" evidence="1">
    <location>
        <begin position="20"/>
        <end position="38"/>
    </location>
</feature>
<feature type="transmembrane region" description="Helical" evidence="1">
    <location>
        <begin position="150"/>
        <end position="167"/>
    </location>
</feature>
<feature type="transmembrane region" description="Helical" evidence="1">
    <location>
        <begin position="104"/>
        <end position="124"/>
    </location>
</feature>
<dbReference type="EMBL" id="JAVRHZ010000006">
    <property type="protein sequence ID" value="MDT0556394.1"/>
    <property type="molecule type" value="Genomic_DNA"/>
</dbReference>
<comment type="caution">
    <text evidence="2">The sequence shown here is derived from an EMBL/GenBank/DDBJ whole genome shotgun (WGS) entry which is preliminary data.</text>
</comment>
<keyword evidence="1" id="KW-0472">Membrane</keyword>
<feature type="transmembrane region" description="Helical" evidence="1">
    <location>
        <begin position="173"/>
        <end position="192"/>
    </location>
</feature>
<reference evidence="2 3" key="1">
    <citation type="submission" date="2023-09" db="EMBL/GenBank/DDBJ databases">
        <authorList>
            <person name="Rey-Velasco X."/>
        </authorList>
    </citation>
    <scope>NUCLEOTIDE SEQUENCE [LARGE SCALE GENOMIC DNA]</scope>
    <source>
        <strain evidence="2 3">W242</strain>
    </source>
</reference>
<dbReference type="Pfam" id="PF14093">
    <property type="entry name" value="DUF4271"/>
    <property type="match status" value="1"/>
</dbReference>
<gene>
    <name evidence="2" type="ORF">RM538_10290</name>
</gene>
<keyword evidence="1" id="KW-0812">Transmembrane</keyword>
<keyword evidence="1" id="KW-1133">Transmembrane helix</keyword>
<name>A0ABU2YFE6_9FLAO</name>
<evidence type="ECO:0000313" key="2">
    <source>
        <dbReference type="EMBL" id="MDT0556394.1"/>
    </source>
</evidence>
<keyword evidence="3" id="KW-1185">Reference proteome</keyword>
<dbReference type="Proteomes" id="UP001254488">
    <property type="component" value="Unassembled WGS sequence"/>
</dbReference>
<dbReference type="InterPro" id="IPR025367">
    <property type="entry name" value="DUF4271"/>
</dbReference>
<feature type="transmembrane region" description="Helical" evidence="1">
    <location>
        <begin position="72"/>
        <end position="92"/>
    </location>
</feature>
<accession>A0ABU2YFE6</accession>
<feature type="transmembrane region" description="Helical" evidence="1">
    <location>
        <begin position="204"/>
        <end position="226"/>
    </location>
</feature>
<proteinExistence type="predicted"/>
<evidence type="ECO:0000256" key="1">
    <source>
        <dbReference type="SAM" id="Phobius"/>
    </source>
</evidence>
<protein>
    <submittedName>
        <fullName evidence="2">DUF4271 domain-containing protein</fullName>
    </submittedName>
</protein>
<dbReference type="RefSeq" id="WP_311333346.1">
    <property type="nucleotide sequence ID" value="NZ_JAVRHZ010000006.1"/>
</dbReference>
<evidence type="ECO:0000313" key="3">
    <source>
        <dbReference type="Proteomes" id="UP001254488"/>
    </source>
</evidence>